<evidence type="ECO:0000313" key="6">
    <source>
        <dbReference type="EMBL" id="PSS27669.1"/>
    </source>
</evidence>
<evidence type="ECO:0000256" key="2">
    <source>
        <dbReference type="ARBA" id="ARBA00022692"/>
    </source>
</evidence>
<dbReference type="InParanoid" id="A0A2T3BE39"/>
<keyword evidence="2 5" id="KW-0812">Transmembrane</keyword>
<dbReference type="RefSeq" id="XP_024725194.1">
    <property type="nucleotide sequence ID" value="XM_024862190.1"/>
</dbReference>
<dbReference type="EMBL" id="KZ679006">
    <property type="protein sequence ID" value="PSS27669.1"/>
    <property type="molecule type" value="Genomic_DNA"/>
</dbReference>
<sequence>MLSLEFTPKCVCWIHKRGASLPLLALCSAPLEVLITILYWGLVAIDRRLVVPPEVEISLYADVGFHAMPAILLTIDLLFLSPPWTLHALPAMGLSSVLAVLYWVWVEHCYKYNGFYPYPLFEQLNMNQRAAVFAAAALTMTISTGMLQWLYGRVNGLKGAQKKSTPSNIKGE</sequence>
<dbReference type="InterPro" id="IPR006838">
    <property type="entry name" value="ADTRP_AIG1"/>
</dbReference>
<dbReference type="PANTHER" id="PTHR10989:SF16">
    <property type="entry name" value="AT02829P-RELATED"/>
    <property type="match status" value="1"/>
</dbReference>
<gene>
    <name evidence="6" type="ORF">M430DRAFT_131429</name>
</gene>
<keyword evidence="4 5" id="KW-0472">Membrane</keyword>
<dbReference type="PANTHER" id="PTHR10989">
    <property type="entry name" value="ANDROGEN-INDUCED PROTEIN 1-RELATED"/>
    <property type="match status" value="1"/>
</dbReference>
<dbReference type="Pfam" id="PF04750">
    <property type="entry name" value="Far-17a_AIG1"/>
    <property type="match status" value="1"/>
</dbReference>
<dbReference type="GO" id="GO:0016020">
    <property type="term" value="C:membrane"/>
    <property type="evidence" value="ECO:0007669"/>
    <property type="project" value="InterPro"/>
</dbReference>
<feature type="transmembrane region" description="Helical" evidence="5">
    <location>
        <begin position="130"/>
        <end position="151"/>
    </location>
</feature>
<evidence type="ECO:0000256" key="1">
    <source>
        <dbReference type="ARBA" id="ARBA00004127"/>
    </source>
</evidence>
<evidence type="ECO:0000256" key="4">
    <source>
        <dbReference type="ARBA" id="ARBA00023136"/>
    </source>
</evidence>
<keyword evidence="7" id="KW-1185">Reference proteome</keyword>
<name>A0A2T3BE39_AMORE</name>
<comment type="subcellular location">
    <subcellularLocation>
        <location evidence="1">Endomembrane system</location>
        <topology evidence="1">Multi-pass membrane protein</topology>
    </subcellularLocation>
</comment>
<keyword evidence="3 5" id="KW-1133">Transmembrane helix</keyword>
<protein>
    <submittedName>
        <fullName evidence="6">Uncharacterized protein</fullName>
    </submittedName>
</protein>
<feature type="transmembrane region" description="Helical" evidence="5">
    <location>
        <begin position="21"/>
        <end position="45"/>
    </location>
</feature>
<dbReference type="GO" id="GO:0012505">
    <property type="term" value="C:endomembrane system"/>
    <property type="evidence" value="ECO:0007669"/>
    <property type="project" value="UniProtKB-SubCell"/>
</dbReference>
<dbReference type="GeneID" id="36570271"/>
<dbReference type="OrthoDB" id="1898221at2759"/>
<reference evidence="6 7" key="1">
    <citation type="journal article" date="2018" name="New Phytol.">
        <title>Comparative genomics and transcriptomics depict ericoid mycorrhizal fungi as versatile saprotrophs and plant mutualists.</title>
        <authorList>
            <person name="Martino E."/>
            <person name="Morin E."/>
            <person name="Grelet G.A."/>
            <person name="Kuo A."/>
            <person name="Kohler A."/>
            <person name="Daghino S."/>
            <person name="Barry K.W."/>
            <person name="Cichocki N."/>
            <person name="Clum A."/>
            <person name="Dockter R.B."/>
            <person name="Hainaut M."/>
            <person name="Kuo R.C."/>
            <person name="LaButti K."/>
            <person name="Lindahl B.D."/>
            <person name="Lindquist E.A."/>
            <person name="Lipzen A."/>
            <person name="Khouja H.R."/>
            <person name="Magnuson J."/>
            <person name="Murat C."/>
            <person name="Ohm R.A."/>
            <person name="Singer S.W."/>
            <person name="Spatafora J.W."/>
            <person name="Wang M."/>
            <person name="Veneault-Fourrey C."/>
            <person name="Henrissat B."/>
            <person name="Grigoriev I.V."/>
            <person name="Martin F.M."/>
            <person name="Perotto S."/>
        </authorList>
    </citation>
    <scope>NUCLEOTIDE SEQUENCE [LARGE SCALE GENOMIC DNA]</scope>
    <source>
        <strain evidence="6 7">ATCC 22711</strain>
    </source>
</reference>
<accession>A0A2T3BE39</accession>
<evidence type="ECO:0000313" key="7">
    <source>
        <dbReference type="Proteomes" id="UP000241818"/>
    </source>
</evidence>
<dbReference type="Proteomes" id="UP000241818">
    <property type="component" value="Unassembled WGS sequence"/>
</dbReference>
<evidence type="ECO:0000256" key="5">
    <source>
        <dbReference type="SAM" id="Phobius"/>
    </source>
</evidence>
<organism evidence="6 7">
    <name type="scientific">Amorphotheca resinae ATCC 22711</name>
    <dbReference type="NCBI Taxonomy" id="857342"/>
    <lineage>
        <taxon>Eukaryota</taxon>
        <taxon>Fungi</taxon>
        <taxon>Dikarya</taxon>
        <taxon>Ascomycota</taxon>
        <taxon>Pezizomycotina</taxon>
        <taxon>Leotiomycetes</taxon>
        <taxon>Helotiales</taxon>
        <taxon>Amorphothecaceae</taxon>
        <taxon>Amorphotheca</taxon>
    </lineage>
</organism>
<dbReference type="AlphaFoldDB" id="A0A2T3BE39"/>
<dbReference type="STRING" id="857342.A0A2T3BE39"/>
<feature type="transmembrane region" description="Helical" evidence="5">
    <location>
        <begin position="86"/>
        <end position="105"/>
    </location>
</feature>
<evidence type="ECO:0000256" key="3">
    <source>
        <dbReference type="ARBA" id="ARBA00022989"/>
    </source>
</evidence>
<proteinExistence type="predicted"/>